<dbReference type="Proteomes" id="UP001516588">
    <property type="component" value="Unassembled WGS sequence"/>
</dbReference>
<dbReference type="SMART" id="SM00028">
    <property type="entry name" value="TPR"/>
    <property type="match status" value="3"/>
</dbReference>
<evidence type="ECO:0008006" key="5">
    <source>
        <dbReference type="Google" id="ProtNLM"/>
    </source>
</evidence>
<keyword evidence="1" id="KW-0802">TPR repeat</keyword>
<dbReference type="Gene3D" id="1.25.40.10">
    <property type="entry name" value="Tetratricopeptide repeat domain"/>
    <property type="match status" value="2"/>
</dbReference>
<dbReference type="RefSeq" id="WP_226385425.1">
    <property type="nucleotide sequence ID" value="NZ_JADCKA010000009.1"/>
</dbReference>
<dbReference type="EMBL" id="JADCKA010000009">
    <property type="protein sequence ID" value="MBE5035777.1"/>
    <property type="molecule type" value="Genomic_DNA"/>
</dbReference>
<reference evidence="3 4" key="1">
    <citation type="submission" date="2020-10" db="EMBL/GenBank/DDBJ databases">
        <title>ChiBAC.</title>
        <authorList>
            <person name="Zenner C."/>
            <person name="Hitch T.C.A."/>
            <person name="Clavel T."/>
        </authorList>
    </citation>
    <scope>NUCLEOTIDE SEQUENCE [LARGE SCALE GENOMIC DNA]</scope>
    <source>
        <strain evidence="3 4">DSM 108706</strain>
    </source>
</reference>
<protein>
    <recommendedName>
        <fullName evidence="5">Tetratricopeptide repeat protein</fullName>
    </recommendedName>
</protein>
<organism evidence="3 4">
    <name type="scientific">Gallibacter intestinalis</name>
    <dbReference type="NCBI Taxonomy" id="2779356"/>
    <lineage>
        <taxon>Bacteria</taxon>
        <taxon>Bacillati</taxon>
        <taxon>Bacillota</taxon>
        <taxon>Clostridia</taxon>
        <taxon>Eubacteriales</taxon>
        <taxon>Eubacteriaceae</taxon>
        <taxon>Gallibacter</taxon>
    </lineage>
</organism>
<evidence type="ECO:0000313" key="3">
    <source>
        <dbReference type="EMBL" id="MBE5035777.1"/>
    </source>
</evidence>
<feature type="repeat" description="TPR" evidence="1">
    <location>
        <begin position="261"/>
        <end position="294"/>
    </location>
</feature>
<evidence type="ECO:0000256" key="2">
    <source>
        <dbReference type="SAM" id="MobiDB-lite"/>
    </source>
</evidence>
<gene>
    <name evidence="3" type="ORF">INF20_05755</name>
</gene>
<feature type="region of interest" description="Disordered" evidence="2">
    <location>
        <begin position="325"/>
        <end position="347"/>
    </location>
</feature>
<proteinExistence type="predicted"/>
<dbReference type="SUPFAM" id="SSF48452">
    <property type="entry name" value="TPR-like"/>
    <property type="match status" value="1"/>
</dbReference>
<dbReference type="InterPro" id="IPR011990">
    <property type="entry name" value="TPR-like_helical_dom_sf"/>
</dbReference>
<sequence length="347" mass="39661">MSYTFEKDRLAKYLAEYIKGYLFVEFSDEFMKRLNIEDVARGVRVPIDPRDLKRFSGGSGVSATEIAGNMVRVVGCDPNFKYANAYKKFMGRFFNERLPQDVLMTGVKAVEAGNMQEACIHFRAALFLEPDMMEAMYNYARVCREMYNSSDDEIFIGMCKAESTEAFEKLTEDYPDFDQPYFFLGYAYLNMGLYEKAGLAWEKFLPIAKDHQAAQEAAQRLREIAEPRRIEAGCNAVISGRYAEGIGILSGFAASGYETWWPLHFYLGVAYEEVGNMDAAEREYKRTLQLNAADMGSMEGLIRIYKGRGQDELAEKYEKKKSIIEENLRADAQERSENPESNSDDEK</sequence>
<keyword evidence="4" id="KW-1185">Reference proteome</keyword>
<evidence type="ECO:0000313" key="4">
    <source>
        <dbReference type="Proteomes" id="UP001516588"/>
    </source>
</evidence>
<comment type="caution">
    <text evidence="3">The sequence shown here is derived from an EMBL/GenBank/DDBJ whole genome shotgun (WGS) entry which is preliminary data.</text>
</comment>
<dbReference type="InterPro" id="IPR019734">
    <property type="entry name" value="TPR_rpt"/>
</dbReference>
<feature type="compositionally biased region" description="Basic and acidic residues" evidence="2">
    <location>
        <begin position="325"/>
        <end position="338"/>
    </location>
</feature>
<evidence type="ECO:0000256" key="1">
    <source>
        <dbReference type="PROSITE-ProRule" id="PRU00339"/>
    </source>
</evidence>
<accession>A0ABR9QY24</accession>
<name>A0ABR9QY24_9FIRM</name>
<dbReference type="PROSITE" id="PS50005">
    <property type="entry name" value="TPR"/>
    <property type="match status" value="1"/>
</dbReference>